<dbReference type="Pfam" id="PF01556">
    <property type="entry name" value="DnaJ_C"/>
    <property type="match status" value="1"/>
</dbReference>
<dbReference type="GO" id="GO:0051082">
    <property type="term" value="F:unfolded protein binding"/>
    <property type="evidence" value="ECO:0007669"/>
    <property type="project" value="InterPro"/>
</dbReference>
<sequence>MSEDDGSFDPWFVLGVPCGASGETVRKAYRGLAMRYHPDRNPGDDAAAEAFRKVKKARDALERTRVDEPRATGPFAAAFEDLVRASEDFEAARMPGCPERGADVEAEATLAFRDALSDCPRTVVAYGGSGRVRRATVVVPGGVADREVVVYRGLGEPGVAGGPRGDLRLRVGVASPDGFVLRGLDVLWTLRVPVWDAALGCEIPVPMPRGGFRRLALPPGSPPTFEHRFGGEGVESGGRRGDYLVQVAVDVPDAAADPDLGRLFAAMRPGPLVAA</sequence>
<dbReference type="RefSeq" id="WP_238231577.1">
    <property type="nucleotide sequence ID" value="NZ_BPQO01000029.1"/>
</dbReference>
<dbReference type="GO" id="GO:0003677">
    <property type="term" value="F:DNA binding"/>
    <property type="evidence" value="ECO:0007669"/>
    <property type="project" value="UniProtKB-KW"/>
</dbReference>
<proteinExistence type="predicted"/>
<dbReference type="GO" id="GO:0005737">
    <property type="term" value="C:cytoplasm"/>
    <property type="evidence" value="ECO:0007669"/>
    <property type="project" value="TreeGrafter"/>
</dbReference>
<comment type="caution">
    <text evidence="2">The sequence shown here is derived from an EMBL/GenBank/DDBJ whole genome shotgun (WGS) entry which is preliminary data.</text>
</comment>
<name>A0AAV4ZUM7_9HYPH</name>
<dbReference type="PANTHER" id="PTHR43096:SF10">
    <property type="entry name" value="CHAPERONE PROTEIN DNAJ A6, CHLOROPLASTIC"/>
    <property type="match status" value="1"/>
</dbReference>
<feature type="domain" description="J" evidence="1">
    <location>
        <begin position="9"/>
        <end position="66"/>
    </location>
</feature>
<organism evidence="2 3">
    <name type="scientific">Methylobacterium hispanicum</name>
    <dbReference type="NCBI Taxonomy" id="270350"/>
    <lineage>
        <taxon>Bacteria</taxon>
        <taxon>Pseudomonadati</taxon>
        <taxon>Pseudomonadota</taxon>
        <taxon>Alphaproteobacteria</taxon>
        <taxon>Hyphomicrobiales</taxon>
        <taxon>Methylobacteriaceae</taxon>
        <taxon>Methylobacterium</taxon>
    </lineage>
</organism>
<dbReference type="PROSITE" id="PS50076">
    <property type="entry name" value="DNAJ_2"/>
    <property type="match status" value="1"/>
</dbReference>
<dbReference type="InterPro" id="IPR008971">
    <property type="entry name" value="HSP40/DnaJ_pept-bd"/>
</dbReference>
<dbReference type="Gene3D" id="2.60.260.20">
    <property type="entry name" value="Urease metallochaperone UreE, N-terminal domain"/>
    <property type="match status" value="2"/>
</dbReference>
<dbReference type="GO" id="GO:0042026">
    <property type="term" value="P:protein refolding"/>
    <property type="evidence" value="ECO:0007669"/>
    <property type="project" value="TreeGrafter"/>
</dbReference>
<dbReference type="InterPro" id="IPR036869">
    <property type="entry name" value="J_dom_sf"/>
</dbReference>
<dbReference type="AlphaFoldDB" id="A0AAV4ZUM7"/>
<evidence type="ECO:0000313" key="2">
    <source>
        <dbReference type="EMBL" id="GJD91589.1"/>
    </source>
</evidence>
<gene>
    <name evidence="2" type="primary">cbpA_2</name>
    <name evidence="2" type="ORF">BHAOGJBA_5137</name>
</gene>
<dbReference type="PANTHER" id="PTHR43096">
    <property type="entry name" value="DNAJ HOMOLOG 1, MITOCHONDRIAL-RELATED"/>
    <property type="match status" value="1"/>
</dbReference>
<dbReference type="InterPro" id="IPR001623">
    <property type="entry name" value="DnaJ_domain"/>
</dbReference>
<dbReference type="InterPro" id="IPR002939">
    <property type="entry name" value="DnaJ_C"/>
</dbReference>
<dbReference type="CDD" id="cd06257">
    <property type="entry name" value="DnaJ"/>
    <property type="match status" value="1"/>
</dbReference>
<dbReference type="PRINTS" id="PR00625">
    <property type="entry name" value="JDOMAIN"/>
</dbReference>
<dbReference type="Proteomes" id="UP001055247">
    <property type="component" value="Unassembled WGS sequence"/>
</dbReference>
<evidence type="ECO:0000259" key="1">
    <source>
        <dbReference type="PROSITE" id="PS50076"/>
    </source>
</evidence>
<dbReference type="EMBL" id="BPQO01000029">
    <property type="protein sequence ID" value="GJD91589.1"/>
    <property type="molecule type" value="Genomic_DNA"/>
</dbReference>
<dbReference type="SUPFAM" id="SSF46565">
    <property type="entry name" value="Chaperone J-domain"/>
    <property type="match status" value="1"/>
</dbReference>
<reference evidence="2" key="1">
    <citation type="journal article" date="2016" name="Front. Microbiol.">
        <title>Genome Sequence of the Piezophilic, Mesophilic Sulfate-Reducing Bacterium Desulfovibrio indicus J2T.</title>
        <authorList>
            <person name="Cao J."/>
            <person name="Maignien L."/>
            <person name="Shao Z."/>
            <person name="Alain K."/>
            <person name="Jebbar M."/>
        </authorList>
    </citation>
    <scope>NUCLEOTIDE SEQUENCE</scope>
    <source>
        <strain evidence="2">DSM 16372</strain>
    </source>
</reference>
<protein>
    <submittedName>
        <fullName evidence="2">Curved DNA-binding protein</fullName>
    </submittedName>
</protein>
<dbReference type="Pfam" id="PF00226">
    <property type="entry name" value="DnaJ"/>
    <property type="match status" value="1"/>
</dbReference>
<keyword evidence="3" id="KW-1185">Reference proteome</keyword>
<accession>A0AAV4ZUM7</accession>
<dbReference type="SUPFAM" id="SSF49493">
    <property type="entry name" value="HSP40/DnaJ peptide-binding domain"/>
    <property type="match status" value="2"/>
</dbReference>
<dbReference type="CDD" id="cd10747">
    <property type="entry name" value="DnaJ_C"/>
    <property type="match status" value="1"/>
</dbReference>
<dbReference type="SMART" id="SM00271">
    <property type="entry name" value="DnaJ"/>
    <property type="match status" value="1"/>
</dbReference>
<dbReference type="Gene3D" id="1.10.287.110">
    <property type="entry name" value="DnaJ domain"/>
    <property type="match status" value="1"/>
</dbReference>
<reference evidence="2" key="2">
    <citation type="submission" date="2021-08" db="EMBL/GenBank/DDBJ databases">
        <authorList>
            <person name="Tani A."/>
            <person name="Ola A."/>
            <person name="Ogura Y."/>
            <person name="Katsura K."/>
            <person name="Hayashi T."/>
        </authorList>
    </citation>
    <scope>NUCLEOTIDE SEQUENCE</scope>
    <source>
        <strain evidence="2">DSM 16372</strain>
    </source>
</reference>
<evidence type="ECO:0000313" key="3">
    <source>
        <dbReference type="Proteomes" id="UP001055247"/>
    </source>
</evidence>
<keyword evidence="2" id="KW-0238">DNA-binding</keyword>